<evidence type="ECO:0000256" key="6">
    <source>
        <dbReference type="ARBA" id="ARBA00023316"/>
    </source>
</evidence>
<dbReference type="FunCoup" id="B8E330">
    <property type="interactions" value="394"/>
</dbReference>
<dbReference type="EC" id="6.3.2.13" evidence="8 13"/>
<accession>B8E330</accession>
<feature type="domain" description="Mur ligase C-terminal" evidence="16">
    <location>
        <begin position="332"/>
        <end position="460"/>
    </location>
</feature>
<dbReference type="OrthoDB" id="9800958at2"/>
<keyword evidence="13" id="KW-0460">Magnesium</keyword>
<keyword evidence="13" id="KW-0963">Cytoplasm</keyword>
<evidence type="ECO:0000256" key="10">
    <source>
        <dbReference type="ARBA" id="ARBA00075482"/>
    </source>
</evidence>
<comment type="caution">
    <text evidence="13">Lacks conserved residue(s) required for the propagation of feature annotation.</text>
</comment>
<comment type="PTM">
    <text evidence="13">Carboxylation is probably crucial for Mg(2+) binding and, consequently, for the gamma-phosphate positioning of ATP.</text>
</comment>
<dbReference type="SUPFAM" id="SSF53623">
    <property type="entry name" value="MurD-like peptide ligases, catalytic domain"/>
    <property type="match status" value="1"/>
</dbReference>
<keyword evidence="19" id="KW-1185">Reference proteome</keyword>
<evidence type="ECO:0000256" key="12">
    <source>
        <dbReference type="ARBA" id="ARBA00081560"/>
    </source>
</evidence>
<evidence type="ECO:0000259" key="15">
    <source>
        <dbReference type="Pfam" id="PF01225"/>
    </source>
</evidence>
<reference evidence="19" key="1">
    <citation type="journal article" date="2016" name="Front. Microbiol.">
        <title>The complete genome sequence of hyperthermophile Dictyoglomus turgidum DSM 6724 reveals a specialized carbohydrate fermentor.</title>
        <authorList>
            <person name="Brumm P.J."/>
            <person name="Gowda K."/>
            <person name="Robb F.T."/>
            <person name="Mead D.A."/>
        </authorList>
    </citation>
    <scope>NUCLEOTIDE SEQUENCE [LARGE SCALE GENOMIC DNA]</scope>
    <source>
        <strain evidence="19">DSM 6724 / Z-1310</strain>
    </source>
</reference>
<dbReference type="AlphaFoldDB" id="B8E330"/>
<name>B8E330_DICTD</name>
<dbReference type="InterPro" id="IPR035911">
    <property type="entry name" value="MurE/MurF_N"/>
</dbReference>
<dbReference type="NCBIfam" id="NF001124">
    <property type="entry name" value="PRK00139.1-2"/>
    <property type="match status" value="1"/>
</dbReference>
<dbReference type="Proteomes" id="UP000007719">
    <property type="component" value="Chromosome"/>
</dbReference>
<dbReference type="GO" id="GO:0009252">
    <property type="term" value="P:peptidoglycan biosynthetic process"/>
    <property type="evidence" value="ECO:0000318"/>
    <property type="project" value="GO_Central"/>
</dbReference>
<dbReference type="InterPro" id="IPR005761">
    <property type="entry name" value="UDP-N-AcMur-Glu-dNH2Pim_ligase"/>
</dbReference>
<dbReference type="Gene3D" id="3.90.190.20">
    <property type="entry name" value="Mur ligase, C-terminal domain"/>
    <property type="match status" value="1"/>
</dbReference>
<feature type="binding site" evidence="13">
    <location>
        <position position="462"/>
    </location>
    <ligand>
        <name>meso-2,6-diaminopimelate</name>
        <dbReference type="ChEBI" id="CHEBI:57791"/>
    </ligand>
</feature>
<evidence type="ECO:0000256" key="11">
    <source>
        <dbReference type="ARBA" id="ARBA00076158"/>
    </source>
</evidence>
<dbReference type="Gene3D" id="3.40.1390.10">
    <property type="entry name" value="MurE/MurF, N-terminal domain"/>
    <property type="match status" value="1"/>
</dbReference>
<keyword evidence="13" id="KW-0547">Nucleotide-binding</keyword>
<feature type="short sequence motif" description="Meso-diaminopimelate recognition motif" evidence="13">
    <location>
        <begin position="405"/>
        <end position="408"/>
    </location>
</feature>
<dbReference type="SUPFAM" id="SSF53244">
    <property type="entry name" value="MurD-like peptide ligases, peptide-binding domain"/>
    <property type="match status" value="1"/>
</dbReference>
<keyword evidence="3 13" id="KW-0133">Cell shape</keyword>
<dbReference type="GO" id="GO:0008360">
    <property type="term" value="P:regulation of cell shape"/>
    <property type="evidence" value="ECO:0007669"/>
    <property type="project" value="UniProtKB-KW"/>
</dbReference>
<dbReference type="SUPFAM" id="SSF63418">
    <property type="entry name" value="MurE/MurF N-terminal domain"/>
    <property type="match status" value="1"/>
</dbReference>
<keyword evidence="2 13" id="KW-0132">Cell division</keyword>
<evidence type="ECO:0000256" key="14">
    <source>
        <dbReference type="RuleBase" id="RU004135"/>
    </source>
</evidence>
<dbReference type="eggNOG" id="COG0769">
    <property type="taxonomic scope" value="Bacteria"/>
</dbReference>
<dbReference type="NCBIfam" id="TIGR01085">
    <property type="entry name" value="murE"/>
    <property type="match status" value="1"/>
</dbReference>
<evidence type="ECO:0000256" key="9">
    <source>
        <dbReference type="ARBA" id="ARBA00072883"/>
    </source>
</evidence>
<feature type="domain" description="Mur ligase central" evidence="17">
    <location>
        <begin position="112"/>
        <end position="309"/>
    </location>
</feature>
<feature type="domain" description="Mur ligase N-terminal catalytic" evidence="15">
    <location>
        <begin position="26"/>
        <end position="73"/>
    </location>
</feature>
<comment type="catalytic activity">
    <reaction evidence="7 13">
        <text>UDP-N-acetyl-alpha-D-muramoyl-L-alanyl-D-glutamate + meso-2,6-diaminopimelate + ATP = UDP-N-acetyl-alpha-D-muramoyl-L-alanyl-gamma-D-glutamyl-meso-2,6-diaminopimelate + ADP + phosphate + H(+)</text>
        <dbReference type="Rhea" id="RHEA:23676"/>
        <dbReference type="ChEBI" id="CHEBI:15378"/>
        <dbReference type="ChEBI" id="CHEBI:30616"/>
        <dbReference type="ChEBI" id="CHEBI:43474"/>
        <dbReference type="ChEBI" id="CHEBI:57791"/>
        <dbReference type="ChEBI" id="CHEBI:83900"/>
        <dbReference type="ChEBI" id="CHEBI:83905"/>
        <dbReference type="ChEBI" id="CHEBI:456216"/>
        <dbReference type="EC" id="6.3.2.13"/>
    </reaction>
</comment>
<evidence type="ECO:0000256" key="5">
    <source>
        <dbReference type="ARBA" id="ARBA00023306"/>
    </source>
</evidence>
<evidence type="ECO:0000256" key="8">
    <source>
        <dbReference type="ARBA" id="ARBA00066633"/>
    </source>
</evidence>
<dbReference type="GO" id="GO:0008765">
    <property type="term" value="F:UDP-N-acetylmuramoylalanyl-D-glutamate-2,6-diaminopimelate ligase activity"/>
    <property type="evidence" value="ECO:0000318"/>
    <property type="project" value="GO_Central"/>
</dbReference>
<keyword evidence="13" id="KW-0436">Ligase</keyword>
<sequence>MRKLKEIVEYVREYVIETRGYLDGNITGIATDSRKVKEGNIFFALPGTRDDGRRYIGDAISKGARAVFFEGEVDNFERDVALIRVKEIFDVLSKVSLYFYNFPSKHLNIVGVTGTNGKTTTTSLLYHYWKGKGLKSGLIGTIDYRIDEESYPSNFTTPQPQELQEILSKMVNKGVKFLAMEVSSHALSLKRIDGVSLKAVVFTNLTQDHLDFHKTMEDYFQAKLKIFDHLEDEGFAVINRDNEWTKRINLADKRVLWASLEEGDIYLKKYENTNSGMILEIATPLGDTVIDTKLRGKFNIYNILFAVGVLIGLGEPLEDISKILSTFKGVKGRLEFIREGQNFNVIVDYAHTPDGLYNVLQTIKEFTKGRVIVVFGCGGDRDPTKRGKMGEISAKLADVVIVTSDNPRTEDPMKIIREIEKGIKRVGRLDYFVIENREEAIKKAIEIAKEDDSVLIAGKGHEDYQIIGTIKIPFSDQEIARKYILERLNNEA</sequence>
<dbReference type="Pfam" id="PF02875">
    <property type="entry name" value="Mur_ligase_C"/>
    <property type="match status" value="1"/>
</dbReference>
<proteinExistence type="inferred from homology"/>
<dbReference type="GO" id="GO:0051301">
    <property type="term" value="P:cell division"/>
    <property type="evidence" value="ECO:0007669"/>
    <property type="project" value="UniProtKB-KW"/>
</dbReference>
<keyword evidence="4 13" id="KW-0573">Peptidoglycan synthesis</keyword>
<evidence type="ECO:0000313" key="19">
    <source>
        <dbReference type="Proteomes" id="UP000007719"/>
    </source>
</evidence>
<dbReference type="HAMAP" id="MF_00208">
    <property type="entry name" value="MurE"/>
    <property type="match status" value="1"/>
</dbReference>
<dbReference type="RefSeq" id="WP_012583612.1">
    <property type="nucleotide sequence ID" value="NC_011661.1"/>
</dbReference>
<evidence type="ECO:0000256" key="3">
    <source>
        <dbReference type="ARBA" id="ARBA00022960"/>
    </source>
</evidence>
<keyword evidence="6 13" id="KW-0961">Cell wall biogenesis/degradation</keyword>
<comment type="pathway">
    <text evidence="13 14">Cell wall biogenesis; peptidoglycan biosynthesis.</text>
</comment>
<keyword evidence="5 13" id="KW-0131">Cell cycle</keyword>
<gene>
    <name evidence="13" type="primary">murE</name>
    <name evidence="18" type="ordered locus">Dtur_1252</name>
</gene>
<dbReference type="HOGENOM" id="CLU_022291_4_1_0"/>
<dbReference type="GO" id="GO:0005524">
    <property type="term" value="F:ATP binding"/>
    <property type="evidence" value="ECO:0007669"/>
    <property type="project" value="UniProtKB-UniRule"/>
</dbReference>
<dbReference type="PATRIC" id="fig|515635.4.peg.1292"/>
<evidence type="ECO:0000259" key="17">
    <source>
        <dbReference type="Pfam" id="PF08245"/>
    </source>
</evidence>
<dbReference type="GO" id="GO:0005829">
    <property type="term" value="C:cytosol"/>
    <property type="evidence" value="ECO:0000318"/>
    <property type="project" value="GO_Central"/>
</dbReference>
<dbReference type="PANTHER" id="PTHR23135:SF4">
    <property type="entry name" value="UDP-N-ACETYLMURAMOYL-L-ALANYL-D-GLUTAMATE--2,6-DIAMINOPIMELATE LIGASE MURE HOMOLOG, CHLOROPLASTIC"/>
    <property type="match status" value="1"/>
</dbReference>
<dbReference type="GO" id="GO:0000287">
    <property type="term" value="F:magnesium ion binding"/>
    <property type="evidence" value="ECO:0007669"/>
    <property type="project" value="UniProtKB-UniRule"/>
</dbReference>
<dbReference type="InParanoid" id="B8E330"/>
<evidence type="ECO:0000259" key="16">
    <source>
        <dbReference type="Pfam" id="PF02875"/>
    </source>
</evidence>
<comment type="cofactor">
    <cofactor evidence="13">
        <name>Mg(2+)</name>
        <dbReference type="ChEBI" id="CHEBI:18420"/>
    </cofactor>
</comment>
<evidence type="ECO:0000256" key="7">
    <source>
        <dbReference type="ARBA" id="ARBA00050251"/>
    </source>
</evidence>
<feature type="modified residue" description="N6-carboxylysine" evidence="13">
    <location>
        <position position="223"/>
    </location>
</feature>
<dbReference type="STRING" id="515635.Dtur_1252"/>
<dbReference type="Gene3D" id="3.40.1190.10">
    <property type="entry name" value="Mur-like, catalytic domain"/>
    <property type="match status" value="1"/>
</dbReference>
<feature type="binding site" evidence="13">
    <location>
        <position position="458"/>
    </location>
    <ligand>
        <name>meso-2,6-diaminopimelate</name>
        <dbReference type="ChEBI" id="CHEBI:57791"/>
    </ligand>
</feature>
<feature type="binding site" evidence="13">
    <location>
        <position position="381"/>
    </location>
    <ligand>
        <name>meso-2,6-diaminopimelate</name>
        <dbReference type="ChEBI" id="CHEBI:57791"/>
    </ligand>
</feature>
<dbReference type="InterPro" id="IPR004101">
    <property type="entry name" value="Mur_ligase_C"/>
</dbReference>
<dbReference type="EnsemblBacteria" id="ACK42530">
    <property type="protein sequence ID" value="ACK42530"/>
    <property type="gene ID" value="Dtur_1252"/>
</dbReference>
<dbReference type="Pfam" id="PF01225">
    <property type="entry name" value="Mur_ligase"/>
    <property type="match status" value="1"/>
</dbReference>
<evidence type="ECO:0000256" key="13">
    <source>
        <dbReference type="HAMAP-Rule" id="MF_00208"/>
    </source>
</evidence>
<evidence type="ECO:0000256" key="1">
    <source>
        <dbReference type="ARBA" id="ARBA00005898"/>
    </source>
</evidence>
<dbReference type="InterPro" id="IPR036615">
    <property type="entry name" value="Mur_ligase_C_dom_sf"/>
</dbReference>
<feature type="binding site" evidence="13">
    <location>
        <begin position="156"/>
        <end position="157"/>
    </location>
    <ligand>
        <name>UDP-N-acetyl-alpha-D-muramoyl-L-alanyl-D-glutamate</name>
        <dbReference type="ChEBI" id="CHEBI:83900"/>
    </ligand>
</feature>
<feature type="binding site" evidence="13">
    <location>
        <position position="33"/>
    </location>
    <ligand>
        <name>UDP-N-acetyl-alpha-D-muramoyl-L-alanyl-D-glutamate</name>
        <dbReference type="ChEBI" id="CHEBI:83900"/>
    </ligand>
</feature>
<comment type="similarity">
    <text evidence="1 13">Belongs to the MurCDEF family. MurE subfamily.</text>
</comment>
<feature type="binding site" evidence="13">
    <location>
        <begin position="114"/>
        <end position="120"/>
    </location>
    <ligand>
        <name>ATP</name>
        <dbReference type="ChEBI" id="CHEBI:30616"/>
    </ligand>
</feature>
<dbReference type="FunFam" id="3.90.190.20:FF:000006">
    <property type="entry name" value="UDP-N-acetylmuramoyl-L-alanyl-D-glutamate--2,6-diaminopimelate ligase"/>
    <property type="match status" value="1"/>
</dbReference>
<dbReference type="InterPro" id="IPR013221">
    <property type="entry name" value="Mur_ligase_cen"/>
</dbReference>
<dbReference type="PANTHER" id="PTHR23135">
    <property type="entry name" value="MUR LIGASE FAMILY MEMBER"/>
    <property type="match status" value="1"/>
</dbReference>
<dbReference type="NCBIfam" id="NF001126">
    <property type="entry name" value="PRK00139.1-4"/>
    <property type="match status" value="1"/>
</dbReference>
<dbReference type="InterPro" id="IPR000713">
    <property type="entry name" value="Mur_ligase_N"/>
</dbReference>
<feature type="binding site" evidence="13">
    <location>
        <position position="183"/>
    </location>
    <ligand>
        <name>UDP-N-acetyl-alpha-D-muramoyl-L-alanyl-D-glutamate</name>
        <dbReference type="ChEBI" id="CHEBI:83900"/>
    </ligand>
</feature>
<protein>
    <recommendedName>
        <fullName evidence="9 13">UDP-N-acetylmuramoyl-L-alanyl-D-glutamate--2,6-diaminopimelate ligase</fullName>
        <ecNumber evidence="8 13">6.3.2.13</ecNumber>
    </recommendedName>
    <alternativeName>
        <fullName evidence="10 13">Meso-A2pm-adding enzyme</fullName>
    </alternativeName>
    <alternativeName>
        <fullName evidence="11 13">Meso-diaminopimelate-adding enzyme</fullName>
    </alternativeName>
    <alternativeName>
        <fullName evidence="12 13">UDP-MurNAc-L-Ala-D-Glu:meso-diaminopimelate ligase</fullName>
    </alternativeName>
    <alternativeName>
        <fullName evidence="13">UDP-MurNAc-tripeptide synthetase</fullName>
    </alternativeName>
    <alternativeName>
        <fullName evidence="13">UDP-N-acetylmuramyl-tripeptide synthetase</fullName>
    </alternativeName>
</protein>
<dbReference type="Pfam" id="PF08245">
    <property type="entry name" value="Mur_ligase_M"/>
    <property type="match status" value="1"/>
</dbReference>
<keyword evidence="13" id="KW-0067">ATP-binding</keyword>
<evidence type="ECO:0000256" key="4">
    <source>
        <dbReference type="ARBA" id="ARBA00022984"/>
    </source>
</evidence>
<feature type="binding site" evidence="13">
    <location>
        <begin position="405"/>
        <end position="408"/>
    </location>
    <ligand>
        <name>meso-2,6-diaminopimelate</name>
        <dbReference type="ChEBI" id="CHEBI:57791"/>
    </ligand>
</feature>
<dbReference type="GO" id="GO:0071555">
    <property type="term" value="P:cell wall organization"/>
    <property type="evidence" value="ECO:0007669"/>
    <property type="project" value="UniProtKB-KW"/>
</dbReference>
<dbReference type="EMBL" id="CP001251">
    <property type="protein sequence ID" value="ACK42530.1"/>
    <property type="molecule type" value="Genomic_DNA"/>
</dbReference>
<organism evidence="18 19">
    <name type="scientific">Dictyoglomus turgidum (strain DSM 6724 / Z-1310)</name>
    <dbReference type="NCBI Taxonomy" id="515635"/>
    <lineage>
        <taxon>Bacteria</taxon>
        <taxon>Pseudomonadati</taxon>
        <taxon>Dictyoglomota</taxon>
        <taxon>Dictyoglomia</taxon>
        <taxon>Dictyoglomales</taxon>
        <taxon>Dictyoglomaceae</taxon>
        <taxon>Dictyoglomus</taxon>
    </lineage>
</organism>
<dbReference type="InterPro" id="IPR036565">
    <property type="entry name" value="Mur-like_cat_sf"/>
</dbReference>
<evidence type="ECO:0000256" key="2">
    <source>
        <dbReference type="ARBA" id="ARBA00022618"/>
    </source>
</evidence>
<comment type="function">
    <text evidence="13">Catalyzes the addition of meso-diaminopimelic acid to the nucleotide precursor UDP-N-acetylmuramoyl-L-alanyl-D-glutamate (UMAG) in the biosynthesis of bacterial cell-wall peptidoglycan.</text>
</comment>
<dbReference type="UniPathway" id="UPA00219"/>
<dbReference type="KEGG" id="dtu:Dtur_1252"/>
<feature type="binding site" evidence="13">
    <location>
        <position position="191"/>
    </location>
    <ligand>
        <name>UDP-N-acetyl-alpha-D-muramoyl-L-alanyl-D-glutamate</name>
        <dbReference type="ChEBI" id="CHEBI:83900"/>
    </ligand>
</feature>
<comment type="subcellular location">
    <subcellularLocation>
        <location evidence="13 14">Cytoplasm</location>
    </subcellularLocation>
</comment>
<evidence type="ECO:0000313" key="18">
    <source>
        <dbReference type="EMBL" id="ACK42530.1"/>
    </source>
</evidence>